<dbReference type="PANTHER" id="PTHR30093">
    <property type="entry name" value="GENERAL SECRETION PATHWAY PROTEIN G"/>
    <property type="match status" value="1"/>
</dbReference>
<keyword evidence="7" id="KW-1185">Reference proteome</keyword>
<protein>
    <recommendedName>
        <fullName evidence="3">Pilin</fullName>
    </recommendedName>
</protein>
<proteinExistence type="inferred from homology"/>
<dbReference type="SUPFAM" id="SSF54523">
    <property type="entry name" value="Pili subunits"/>
    <property type="match status" value="1"/>
</dbReference>
<accession>A0ABV4W104</accession>
<comment type="caution">
    <text evidence="6">The sequence shown here is derived from an EMBL/GenBank/DDBJ whole genome shotgun (WGS) entry which is preliminary data.</text>
</comment>
<dbReference type="NCBIfam" id="TIGR02532">
    <property type="entry name" value="IV_pilin_GFxxxE"/>
    <property type="match status" value="1"/>
</dbReference>
<evidence type="ECO:0000256" key="5">
    <source>
        <dbReference type="SAM" id="Phobius"/>
    </source>
</evidence>
<dbReference type="Proteomes" id="UP001576762">
    <property type="component" value="Unassembled WGS sequence"/>
</dbReference>
<evidence type="ECO:0000256" key="2">
    <source>
        <dbReference type="ARBA" id="ARBA00022481"/>
    </source>
</evidence>
<keyword evidence="5" id="KW-0812">Transmembrane</keyword>
<dbReference type="Pfam" id="PF00114">
    <property type="entry name" value="Pilin"/>
    <property type="match status" value="1"/>
</dbReference>
<dbReference type="PANTHER" id="PTHR30093:SF34">
    <property type="entry name" value="PREPILIN PEPTIDASE-DEPENDENT PROTEIN D"/>
    <property type="match status" value="1"/>
</dbReference>
<dbReference type="Pfam" id="PF07963">
    <property type="entry name" value="N_methyl"/>
    <property type="match status" value="1"/>
</dbReference>
<dbReference type="Gene3D" id="3.30.700.10">
    <property type="entry name" value="Glycoprotein, Type 4 Pilin"/>
    <property type="match status" value="1"/>
</dbReference>
<sequence length="185" mass="19363">MPVGQSFEKETTTLEVDKMQEIKMNHGQKGFTLIELMIVVAIIGILAAIAIPQYQDYTARSQVASALAEISPLRTSAEELIVRGEVNSATDPDMADLGAPGAAAGDATVDTQFGQISKNNDDGNAGDNFEIIHTLGAGADASVGPAVNGAVITLQRQVNGGWTCEITSRPGGWKNSYLPSSCEAP</sequence>
<name>A0ABV4W104_9GAMM</name>
<comment type="similarity">
    <text evidence="1 4">Belongs to the N-Me-Phe pilin family.</text>
</comment>
<keyword evidence="5" id="KW-0472">Membrane</keyword>
<keyword evidence="5" id="KW-1133">Transmembrane helix</keyword>
<dbReference type="EMBL" id="JBHFLD010000001">
    <property type="protein sequence ID" value="MFB2713856.1"/>
    <property type="molecule type" value="Genomic_DNA"/>
</dbReference>
<evidence type="ECO:0000256" key="1">
    <source>
        <dbReference type="ARBA" id="ARBA00005233"/>
    </source>
</evidence>
<dbReference type="InterPro" id="IPR045584">
    <property type="entry name" value="Pilin-like"/>
</dbReference>
<keyword evidence="2" id="KW-0488">Methylation</keyword>
<evidence type="ECO:0000256" key="3">
    <source>
        <dbReference type="ARBA" id="ARBA00029638"/>
    </source>
</evidence>
<dbReference type="InterPro" id="IPR001082">
    <property type="entry name" value="Pilin"/>
</dbReference>
<organism evidence="6 7">
    <name type="scientific">Marinobacter shengliensis</name>
    <dbReference type="NCBI Taxonomy" id="1389223"/>
    <lineage>
        <taxon>Bacteria</taxon>
        <taxon>Pseudomonadati</taxon>
        <taxon>Pseudomonadota</taxon>
        <taxon>Gammaproteobacteria</taxon>
        <taxon>Pseudomonadales</taxon>
        <taxon>Marinobacteraceae</taxon>
        <taxon>Marinobacter</taxon>
    </lineage>
</organism>
<reference evidence="6 7" key="1">
    <citation type="submission" date="2024-09" db="EMBL/GenBank/DDBJ databases">
        <title>Draft genome sequences of 6 high pH adapted Marinobacter shengliensis sp. isolated from Mariana forearc serpentinite mud volcanoes.</title>
        <authorList>
            <person name="Elkassas S."/>
            <person name="Serres M."/>
            <person name="Michael N."/>
            <person name="Amina P."/>
            <person name="Teodora Z."/>
            <person name="Julie H."/>
        </authorList>
    </citation>
    <scope>NUCLEOTIDE SEQUENCE [LARGE SCALE GENOMIC DNA]</scope>
    <source>
        <strain evidence="6 7">EB4</strain>
    </source>
</reference>
<evidence type="ECO:0000313" key="7">
    <source>
        <dbReference type="Proteomes" id="UP001576762"/>
    </source>
</evidence>
<dbReference type="InterPro" id="IPR012902">
    <property type="entry name" value="N_methyl_site"/>
</dbReference>
<feature type="transmembrane region" description="Helical" evidence="5">
    <location>
        <begin position="30"/>
        <end position="51"/>
    </location>
</feature>
<evidence type="ECO:0000256" key="4">
    <source>
        <dbReference type="RuleBase" id="RU000389"/>
    </source>
</evidence>
<keyword evidence="4" id="KW-0281">Fimbrium</keyword>
<dbReference type="PROSITE" id="PS00409">
    <property type="entry name" value="PROKAR_NTER_METHYL"/>
    <property type="match status" value="1"/>
</dbReference>
<gene>
    <name evidence="6" type="ORF">ACE05E_00065</name>
</gene>
<evidence type="ECO:0000313" key="6">
    <source>
        <dbReference type="EMBL" id="MFB2713856.1"/>
    </source>
</evidence>